<proteinExistence type="predicted"/>
<dbReference type="InterPro" id="IPR013083">
    <property type="entry name" value="Znf_RING/FYVE/PHD"/>
</dbReference>
<dbReference type="InterPro" id="IPR001245">
    <property type="entry name" value="Ser-Thr/Tyr_kinase_cat_dom"/>
</dbReference>
<dbReference type="Proteomes" id="UP000663834">
    <property type="component" value="Unassembled WGS sequence"/>
</dbReference>
<reference evidence="5" key="1">
    <citation type="submission" date="2021-02" db="EMBL/GenBank/DDBJ databases">
        <authorList>
            <person name="Nowell W R."/>
        </authorList>
    </citation>
    <scope>NUCLEOTIDE SEQUENCE</scope>
</reference>
<keyword evidence="1" id="KW-0547">Nucleotide-binding</keyword>
<dbReference type="GO" id="GO:0005524">
    <property type="term" value="F:ATP binding"/>
    <property type="evidence" value="ECO:0007669"/>
    <property type="project" value="UniProtKB-KW"/>
</dbReference>
<dbReference type="InterPro" id="IPR000719">
    <property type="entry name" value="Prot_kinase_dom"/>
</dbReference>
<dbReference type="PRINTS" id="PR00109">
    <property type="entry name" value="TYRKINASE"/>
</dbReference>
<keyword evidence="2" id="KW-0067">ATP-binding</keyword>
<organism evidence="5 6">
    <name type="scientific">Rotaria magnacalcarata</name>
    <dbReference type="NCBI Taxonomy" id="392030"/>
    <lineage>
        <taxon>Eukaryota</taxon>
        <taxon>Metazoa</taxon>
        <taxon>Spiralia</taxon>
        <taxon>Gnathifera</taxon>
        <taxon>Rotifera</taxon>
        <taxon>Eurotatoria</taxon>
        <taxon>Bdelloidea</taxon>
        <taxon>Philodinida</taxon>
        <taxon>Philodinidae</taxon>
        <taxon>Rotaria</taxon>
    </lineage>
</organism>
<accession>A0A815E5Q3</accession>
<dbReference type="InterPro" id="IPR050198">
    <property type="entry name" value="Non-receptor_tyrosine_kinases"/>
</dbReference>
<evidence type="ECO:0000313" key="6">
    <source>
        <dbReference type="Proteomes" id="UP000663834"/>
    </source>
</evidence>
<dbReference type="Gene3D" id="1.10.510.10">
    <property type="entry name" value="Transferase(Phosphotransferase) domain 1"/>
    <property type="match status" value="3"/>
</dbReference>
<dbReference type="OrthoDB" id="10039137at2759"/>
<evidence type="ECO:0000256" key="2">
    <source>
        <dbReference type="ARBA" id="ARBA00022840"/>
    </source>
</evidence>
<dbReference type="GO" id="GO:0004672">
    <property type="term" value="F:protein kinase activity"/>
    <property type="evidence" value="ECO:0007669"/>
    <property type="project" value="InterPro"/>
</dbReference>
<dbReference type="SUPFAM" id="SSF56112">
    <property type="entry name" value="Protein kinase-like (PK-like)"/>
    <property type="match status" value="3"/>
</dbReference>
<feature type="domain" description="Protein kinase" evidence="4">
    <location>
        <begin position="1"/>
        <end position="282"/>
    </location>
</feature>
<dbReference type="Gene3D" id="3.30.40.10">
    <property type="entry name" value="Zinc/RING finger domain, C3HC4 (zinc finger)"/>
    <property type="match status" value="1"/>
</dbReference>
<dbReference type="InterPro" id="IPR011009">
    <property type="entry name" value="Kinase-like_dom_sf"/>
</dbReference>
<dbReference type="PROSITE" id="PS50011">
    <property type="entry name" value="PROTEIN_KINASE_DOM"/>
    <property type="match status" value="3"/>
</dbReference>
<evidence type="ECO:0000259" key="4">
    <source>
        <dbReference type="PROSITE" id="PS50011"/>
    </source>
</evidence>
<dbReference type="EMBL" id="CAJNOW010001052">
    <property type="protein sequence ID" value="CAF1302466.1"/>
    <property type="molecule type" value="Genomic_DNA"/>
</dbReference>
<name>A0A815E5Q3_9BILA</name>
<dbReference type="Pfam" id="PF07714">
    <property type="entry name" value="PK_Tyr_Ser-Thr"/>
    <property type="match status" value="3"/>
</dbReference>
<evidence type="ECO:0000313" key="5">
    <source>
        <dbReference type="EMBL" id="CAF1302466.1"/>
    </source>
</evidence>
<dbReference type="PROSITE" id="PS00109">
    <property type="entry name" value="PROTEIN_KINASE_TYR"/>
    <property type="match status" value="1"/>
</dbReference>
<gene>
    <name evidence="5" type="ORF">KQP761_LOCUS4836</name>
</gene>
<evidence type="ECO:0000256" key="3">
    <source>
        <dbReference type="SAM" id="MobiDB-lite"/>
    </source>
</evidence>
<comment type="caution">
    <text evidence="5">The sequence shown here is derived from an EMBL/GenBank/DDBJ whole genome shotgun (WGS) entry which is preliminary data.</text>
</comment>
<feature type="domain" description="Protein kinase" evidence="4">
    <location>
        <begin position="308"/>
        <end position="573"/>
    </location>
</feature>
<feature type="domain" description="Protein kinase" evidence="4">
    <location>
        <begin position="584"/>
        <end position="845"/>
    </location>
</feature>
<feature type="compositionally biased region" description="Polar residues" evidence="3">
    <location>
        <begin position="986"/>
        <end position="1014"/>
    </location>
</feature>
<dbReference type="PANTHER" id="PTHR24418">
    <property type="entry name" value="TYROSINE-PROTEIN KINASE"/>
    <property type="match status" value="1"/>
</dbReference>
<feature type="region of interest" description="Disordered" evidence="3">
    <location>
        <begin position="974"/>
        <end position="1018"/>
    </location>
</feature>
<dbReference type="AlphaFoldDB" id="A0A815E5Q3"/>
<sequence length="1066" mass="122706">MIAALSNSGLQKYQFGKDVRKMRQMYGMSGKIIYEGRWIQRRNDPIIVVEMNEVITEREAAFYLEVNNHLHIIGTLGYIENSLKLTIFIQEYAPQGDLADYLMDNPNKFTLPIFAEMFLQIADAMSHIASKRIVHGDLGCRNVLVFRVDETQLKNNLVKITDFGLARFIDKKPARENKLVVPIRYCAPEILRTNRHSDYSEKSDVYSLGVLIWEALSNSEIPYSTVDKDDAVKEMKLNNEKLTRPHHCSDGLWNLMKKCWHTNPDVRPSFERINEELSHMDVSDSRDVRSSISFHEPRKHYKYELGVDIEMPNITDGHFGKIYEAEWISRKEKPIVVIQMDTEPSEYEAMVYTNFTKHRNIVDTLGFVGNARDLVLLLQERAPHGNLKALLQNGRFQPSQNVLITIFIQIVEAMIYVISEGIVHGNLCCANILVFRMNSSTPTENWVKLTNFGWAHKNDRDFSDDRRLIIPVRYCAPEILRSAGRTNYSEYSDAYSMGVLMWEAFSKGKVPYESSITNSEVRQRKMLGEKLSKPFMCDDQMWDIIIDCWHNEPAIRLEFALIRALLSRIDPNLLANYKYELNVHVKLKRPLNGNSDKFFEADWIPQRDPPIVLMVMNEETAEQEVSLYKKFESHRNIVKTFDFVKNDRQSIMFLQERAPHGNLQKLLQSGNFQPSQNVLASIFLQITEAMIYLVGQNFVHGDLRCSNVLVFEMDPSDPKKNRVKLTNFSRACPIGHPVAGRKIPASLIPYCAPEIRRSRNKSIYSEFSEVYSMGVLMWQACSQGAIPFAGDTISGDTYKKTSNDRRLERPKQCQENLWAVISNSLLIEPEIRFSFDDLKTQIARIDFSVTRCVHCDNCNQEIPETDIETHLVSCVPPPVPRPAHISFTRCRHCSERCLGSQLEDHQKTCRENPANFRPILSTRCNKCNKEFPNSDIENHQKSCLPAPARIHKSQQPVGCENCRQQYAATEIGNHKKTCPSKPITPVHQSPQSGNHRNGNHNRPQPDVTVNTTTERLPREPRDIQFVNCNRQIPQNEITAHRNICRPKPISCMDRFCSWISHCCATN</sequence>
<protein>
    <recommendedName>
        <fullName evidence="4">Protein kinase domain-containing protein</fullName>
    </recommendedName>
</protein>
<evidence type="ECO:0000256" key="1">
    <source>
        <dbReference type="ARBA" id="ARBA00022741"/>
    </source>
</evidence>
<dbReference type="InterPro" id="IPR008266">
    <property type="entry name" value="Tyr_kinase_AS"/>
</dbReference>